<feature type="region of interest" description="Disordered" evidence="1">
    <location>
        <begin position="15"/>
        <end position="174"/>
    </location>
</feature>
<name>A0A4U0UFG1_9PEZI</name>
<evidence type="ECO:0000313" key="3">
    <source>
        <dbReference type="Proteomes" id="UP000308549"/>
    </source>
</evidence>
<keyword evidence="3" id="KW-1185">Reference proteome</keyword>
<reference evidence="2 3" key="1">
    <citation type="submission" date="2017-03" db="EMBL/GenBank/DDBJ databases">
        <title>Genomes of endolithic fungi from Antarctica.</title>
        <authorList>
            <person name="Coleine C."/>
            <person name="Masonjones S."/>
            <person name="Stajich J.E."/>
        </authorList>
    </citation>
    <scope>NUCLEOTIDE SEQUENCE [LARGE SCALE GENOMIC DNA]</scope>
    <source>
        <strain evidence="2 3">CCFEE 6315</strain>
    </source>
</reference>
<sequence length="174" mass="18809">MSFTPPAPSTEYVASLLRAPPLPPSPLQAPPLPPPPSQAPPLPPPLPPSPSQAPPLPPPPEPPWPLQAPPLPPPPLLYPSNLQRDESPSRQSGDLSPPTERRKSGGGGGGSAHSSPRKKSRSSFQNHRDWQRPMSAIYEEAPSRSSSDARQSLLWESYRQQQQQQPAVVSRFSS</sequence>
<proteinExistence type="predicted"/>
<feature type="compositionally biased region" description="Pro residues" evidence="1">
    <location>
        <begin position="20"/>
        <end position="77"/>
    </location>
</feature>
<dbReference type="AlphaFoldDB" id="A0A4U0UFG1"/>
<evidence type="ECO:0000313" key="2">
    <source>
        <dbReference type="EMBL" id="TKA34288.1"/>
    </source>
</evidence>
<evidence type="ECO:0000256" key="1">
    <source>
        <dbReference type="SAM" id="MobiDB-lite"/>
    </source>
</evidence>
<comment type="caution">
    <text evidence="2">The sequence shown here is derived from an EMBL/GenBank/DDBJ whole genome shotgun (WGS) entry which is preliminary data.</text>
</comment>
<protein>
    <submittedName>
        <fullName evidence="2">Uncharacterized protein</fullName>
    </submittedName>
</protein>
<accession>A0A4U0UFG1</accession>
<gene>
    <name evidence="2" type="ORF">B0A50_00268</name>
</gene>
<dbReference type="EMBL" id="NAJL01000001">
    <property type="protein sequence ID" value="TKA34288.1"/>
    <property type="molecule type" value="Genomic_DNA"/>
</dbReference>
<dbReference type="Proteomes" id="UP000308549">
    <property type="component" value="Unassembled WGS sequence"/>
</dbReference>
<organism evidence="2 3">
    <name type="scientific">Salinomyces thailandicus</name>
    <dbReference type="NCBI Taxonomy" id="706561"/>
    <lineage>
        <taxon>Eukaryota</taxon>
        <taxon>Fungi</taxon>
        <taxon>Dikarya</taxon>
        <taxon>Ascomycota</taxon>
        <taxon>Pezizomycotina</taxon>
        <taxon>Dothideomycetes</taxon>
        <taxon>Dothideomycetidae</taxon>
        <taxon>Mycosphaerellales</taxon>
        <taxon>Teratosphaeriaceae</taxon>
        <taxon>Salinomyces</taxon>
    </lineage>
</organism>